<evidence type="ECO:0000256" key="5">
    <source>
        <dbReference type="ARBA" id="ARBA00022664"/>
    </source>
</evidence>
<keyword evidence="4" id="KW-0963">Cytoplasm</keyword>
<evidence type="ECO:0000313" key="12">
    <source>
        <dbReference type="Proteomes" id="UP000823046"/>
    </source>
</evidence>
<evidence type="ECO:0000256" key="7">
    <source>
        <dbReference type="ARBA" id="ARBA00023242"/>
    </source>
</evidence>
<dbReference type="InterPro" id="IPR027141">
    <property type="entry name" value="LSm4/Sm_D1/D3"/>
</dbReference>
<comment type="similarity">
    <text evidence="3 9">Belongs to the snRNP core protein family.</text>
</comment>
<dbReference type="SUPFAM" id="SSF50182">
    <property type="entry name" value="Sm-like ribonucleoproteins"/>
    <property type="match status" value="1"/>
</dbReference>
<dbReference type="InterPro" id="IPR010920">
    <property type="entry name" value="LSM_dom_sf"/>
</dbReference>
<reference evidence="11 12" key="1">
    <citation type="journal article" date="2020" name="bioRxiv">
        <title>Metabolic contributions of an alphaproteobacterial endosymbiont in the apicomplexan Cardiosporidium cionae.</title>
        <authorList>
            <person name="Hunter E.S."/>
            <person name="Paight C.J."/>
            <person name="Lane C.E."/>
        </authorList>
    </citation>
    <scope>NUCLEOTIDE SEQUENCE [LARGE SCALE GENOMIC DNA]</scope>
    <source>
        <strain evidence="11">ESH_2018</strain>
    </source>
</reference>
<evidence type="ECO:0000256" key="4">
    <source>
        <dbReference type="ARBA" id="ARBA00022490"/>
    </source>
</evidence>
<dbReference type="InterPro" id="IPR034099">
    <property type="entry name" value="SmD3"/>
</dbReference>
<dbReference type="SMART" id="SM00651">
    <property type="entry name" value="Sm"/>
    <property type="match status" value="1"/>
</dbReference>
<dbReference type="PROSITE" id="PS52002">
    <property type="entry name" value="SM"/>
    <property type="match status" value="1"/>
</dbReference>
<evidence type="ECO:0000313" key="11">
    <source>
        <dbReference type="EMBL" id="KAF8820034.1"/>
    </source>
</evidence>
<gene>
    <name evidence="11" type="ORF">IE077_003661</name>
</gene>
<keyword evidence="7 9" id="KW-0539">Nucleus</keyword>
<comment type="subcellular location">
    <subcellularLocation>
        <location evidence="2">Cytoplasm</location>
        <location evidence="2">Cytosol</location>
    </subcellularLocation>
    <subcellularLocation>
        <location evidence="1 9">Nucleus</location>
    </subcellularLocation>
</comment>
<evidence type="ECO:0000256" key="3">
    <source>
        <dbReference type="ARBA" id="ARBA00008146"/>
    </source>
</evidence>
<evidence type="ECO:0000259" key="10">
    <source>
        <dbReference type="PROSITE" id="PS52002"/>
    </source>
</evidence>
<feature type="domain" description="Sm" evidence="10">
    <location>
        <begin position="5"/>
        <end position="77"/>
    </location>
</feature>
<evidence type="ECO:0000256" key="9">
    <source>
        <dbReference type="RuleBase" id="RU365050"/>
    </source>
</evidence>
<protein>
    <recommendedName>
        <fullName evidence="9">Small nuclear ribonucleoprotein Sm D3</fullName>
        <shortName evidence="9">Sm-D3</shortName>
    </recommendedName>
    <alternativeName>
        <fullName evidence="9">snRNP core protein D3</fullName>
    </alternativeName>
</protein>
<name>A0ABQ7J7W7_9APIC</name>
<keyword evidence="8 9" id="KW-0687">Ribonucleoprotein</keyword>
<comment type="caution">
    <text evidence="11">The sequence shown here is derived from an EMBL/GenBank/DDBJ whole genome shotgun (WGS) entry which is preliminary data.</text>
</comment>
<dbReference type="Proteomes" id="UP000823046">
    <property type="component" value="Unassembled WGS sequence"/>
</dbReference>
<dbReference type="InterPro" id="IPR001163">
    <property type="entry name" value="Sm_dom_euk/arc"/>
</dbReference>
<organism evidence="11 12">
    <name type="scientific">Cardiosporidium cionae</name>
    <dbReference type="NCBI Taxonomy" id="476202"/>
    <lineage>
        <taxon>Eukaryota</taxon>
        <taxon>Sar</taxon>
        <taxon>Alveolata</taxon>
        <taxon>Apicomplexa</taxon>
        <taxon>Aconoidasida</taxon>
        <taxon>Nephromycida</taxon>
        <taxon>Cardiosporidium</taxon>
    </lineage>
</organism>
<dbReference type="Pfam" id="PF01423">
    <property type="entry name" value="LSM"/>
    <property type="match status" value="1"/>
</dbReference>
<proteinExistence type="inferred from homology"/>
<keyword evidence="6 9" id="KW-0508">mRNA splicing</keyword>
<evidence type="ECO:0000256" key="2">
    <source>
        <dbReference type="ARBA" id="ARBA00004514"/>
    </source>
</evidence>
<evidence type="ECO:0000256" key="6">
    <source>
        <dbReference type="ARBA" id="ARBA00023187"/>
    </source>
</evidence>
<dbReference type="CDD" id="cd01721">
    <property type="entry name" value="Sm_D3"/>
    <property type="match status" value="1"/>
</dbReference>
<dbReference type="PANTHER" id="PTHR23338">
    <property type="entry name" value="SMALL NUCLEAR RIBONUCLEOPROTEIN SM"/>
    <property type="match status" value="1"/>
</dbReference>
<evidence type="ECO:0000256" key="8">
    <source>
        <dbReference type="ARBA" id="ARBA00023274"/>
    </source>
</evidence>
<dbReference type="EMBL" id="JADAQX010000505">
    <property type="protein sequence ID" value="KAF8820034.1"/>
    <property type="molecule type" value="Genomic_DNA"/>
</dbReference>
<accession>A0ABQ7J7W7</accession>
<keyword evidence="12" id="KW-1185">Reference proteome</keyword>
<dbReference type="Gene3D" id="2.30.30.100">
    <property type="match status" value="1"/>
</dbReference>
<sequence length="124" mass="13562">MSVGIPVKLLYEGIGHVVTVEIKSGIVYRGILGNVEDNMNCLMDSVSCTYKDGQATTLEQVYIRGNQIRFMIFPDMLRHSPMFKLAQGSKGKARALGLAGMRRAMQMRERGGGGPRGRGRGRGS</sequence>
<evidence type="ECO:0000256" key="1">
    <source>
        <dbReference type="ARBA" id="ARBA00004123"/>
    </source>
</evidence>
<dbReference type="InterPro" id="IPR047575">
    <property type="entry name" value="Sm"/>
</dbReference>
<keyword evidence="5 9" id="KW-0507">mRNA processing</keyword>